<dbReference type="GO" id="GO:0042278">
    <property type="term" value="P:purine nucleoside metabolic process"/>
    <property type="evidence" value="ECO:0007669"/>
    <property type="project" value="TreeGrafter"/>
</dbReference>
<proteinExistence type="predicted"/>
<dbReference type="PROSITE" id="PS51154">
    <property type="entry name" value="MACRO"/>
    <property type="match status" value="1"/>
</dbReference>
<dbReference type="Pfam" id="PF01661">
    <property type="entry name" value="Macro"/>
    <property type="match status" value="1"/>
</dbReference>
<dbReference type="PANTHER" id="PTHR11106">
    <property type="entry name" value="GANGLIOSIDE INDUCED DIFFERENTIATION ASSOCIATED PROTEIN 2-RELATED"/>
    <property type="match status" value="1"/>
</dbReference>
<dbReference type="EMBL" id="CACRXK020019536">
    <property type="protein sequence ID" value="CAB4033766.1"/>
    <property type="molecule type" value="Genomic_DNA"/>
</dbReference>
<dbReference type="GO" id="GO:0006974">
    <property type="term" value="P:DNA damage response"/>
    <property type="evidence" value="ECO:0007669"/>
    <property type="project" value="TreeGrafter"/>
</dbReference>
<dbReference type="AlphaFoldDB" id="A0A7D9LIY0"/>
<dbReference type="GO" id="GO:0140291">
    <property type="term" value="P:peptidyl-glutamate ADP-deribosylation"/>
    <property type="evidence" value="ECO:0007669"/>
    <property type="project" value="TreeGrafter"/>
</dbReference>
<comment type="caution">
    <text evidence="1">The sequence shown here is derived from an EMBL/GenBank/DDBJ whole genome shotgun (WGS) entry which is preliminary data.</text>
</comment>
<evidence type="ECO:0000313" key="1">
    <source>
        <dbReference type="EMBL" id="CAB4033766.1"/>
    </source>
</evidence>
<sequence length="131" mass="14706">MDYSNMPLEEKRSHYRCGNRYVTLDQVPPWPDYVKANHRFFTREGWLQKDSEFITANDHINKKVSFWLGDIAQLEIDAIVNAVNISLSGGSGVNGHIHRAAGEELLEECREMNGCGTGNAKITSGQKLPAK</sequence>
<dbReference type="Proteomes" id="UP001152795">
    <property type="component" value="Unassembled WGS sequence"/>
</dbReference>
<reference evidence="1" key="1">
    <citation type="submission" date="2020-04" db="EMBL/GenBank/DDBJ databases">
        <authorList>
            <person name="Alioto T."/>
            <person name="Alioto T."/>
            <person name="Gomez Garrido J."/>
        </authorList>
    </citation>
    <scope>NUCLEOTIDE SEQUENCE</scope>
    <source>
        <strain evidence="1">A484AB</strain>
    </source>
</reference>
<dbReference type="SUPFAM" id="SSF52949">
    <property type="entry name" value="Macro domain-like"/>
    <property type="match status" value="1"/>
</dbReference>
<protein>
    <submittedName>
        <fullName evidence="1">Uncharacterized protein</fullName>
    </submittedName>
</protein>
<name>A0A7D9LIY0_PARCT</name>
<keyword evidence="2" id="KW-1185">Reference proteome</keyword>
<dbReference type="OrthoDB" id="6133115at2759"/>
<dbReference type="GO" id="GO:0140293">
    <property type="term" value="F:ADP-ribosylglutamate hydrolase activity"/>
    <property type="evidence" value="ECO:0007669"/>
    <property type="project" value="TreeGrafter"/>
</dbReference>
<evidence type="ECO:0000313" key="2">
    <source>
        <dbReference type="Proteomes" id="UP001152795"/>
    </source>
</evidence>
<gene>
    <name evidence="1" type="ORF">PACLA_8A046647</name>
</gene>
<dbReference type="Gene3D" id="3.40.220.10">
    <property type="entry name" value="Leucine Aminopeptidase, subunit E, domain 1"/>
    <property type="match status" value="1"/>
</dbReference>
<dbReference type="InterPro" id="IPR043472">
    <property type="entry name" value="Macro_dom-like"/>
</dbReference>
<dbReference type="PANTHER" id="PTHR11106:SF27">
    <property type="entry name" value="MACRO DOMAIN-CONTAINING PROTEIN"/>
    <property type="match status" value="1"/>
</dbReference>
<dbReference type="InterPro" id="IPR002589">
    <property type="entry name" value="Macro_dom"/>
</dbReference>
<feature type="non-terminal residue" evidence="1">
    <location>
        <position position="1"/>
    </location>
</feature>
<accession>A0A7D9LIY0</accession>
<organism evidence="1 2">
    <name type="scientific">Paramuricea clavata</name>
    <name type="common">Red gorgonian</name>
    <name type="synonym">Violescent sea-whip</name>
    <dbReference type="NCBI Taxonomy" id="317549"/>
    <lineage>
        <taxon>Eukaryota</taxon>
        <taxon>Metazoa</taxon>
        <taxon>Cnidaria</taxon>
        <taxon>Anthozoa</taxon>
        <taxon>Octocorallia</taxon>
        <taxon>Malacalcyonacea</taxon>
        <taxon>Plexauridae</taxon>
        <taxon>Paramuricea</taxon>
    </lineage>
</organism>
<dbReference type="GO" id="GO:0005654">
    <property type="term" value="C:nucleoplasm"/>
    <property type="evidence" value="ECO:0007669"/>
    <property type="project" value="TreeGrafter"/>
</dbReference>